<protein>
    <submittedName>
        <fullName evidence="2">Uncharacterized protein</fullName>
    </submittedName>
</protein>
<accession>A0AAE0EMH0</accession>
<evidence type="ECO:0000256" key="1">
    <source>
        <dbReference type="SAM" id="MobiDB-lite"/>
    </source>
</evidence>
<evidence type="ECO:0000313" key="2">
    <source>
        <dbReference type="EMBL" id="KAK3233409.1"/>
    </source>
</evidence>
<feature type="region of interest" description="Disordered" evidence="1">
    <location>
        <begin position="136"/>
        <end position="166"/>
    </location>
</feature>
<keyword evidence="3" id="KW-1185">Reference proteome</keyword>
<reference evidence="2 3" key="1">
    <citation type="journal article" date="2015" name="Genome Biol. Evol.">
        <title>Comparative Genomics of a Bacterivorous Green Alga Reveals Evolutionary Causalities and Consequences of Phago-Mixotrophic Mode of Nutrition.</title>
        <authorList>
            <person name="Burns J.A."/>
            <person name="Paasch A."/>
            <person name="Narechania A."/>
            <person name="Kim E."/>
        </authorList>
    </citation>
    <scope>NUCLEOTIDE SEQUENCE [LARGE SCALE GENOMIC DNA]</scope>
    <source>
        <strain evidence="2 3">PLY_AMNH</strain>
    </source>
</reference>
<dbReference type="AlphaFoldDB" id="A0AAE0EMH0"/>
<feature type="region of interest" description="Disordered" evidence="1">
    <location>
        <begin position="1"/>
        <end position="98"/>
    </location>
</feature>
<dbReference type="Proteomes" id="UP001190700">
    <property type="component" value="Unassembled WGS sequence"/>
</dbReference>
<feature type="compositionally biased region" description="Basic residues" evidence="1">
    <location>
        <begin position="38"/>
        <end position="54"/>
    </location>
</feature>
<feature type="compositionally biased region" description="Basic and acidic residues" evidence="1">
    <location>
        <begin position="85"/>
        <end position="98"/>
    </location>
</feature>
<name>A0AAE0EMH0_9CHLO</name>
<organism evidence="2 3">
    <name type="scientific">Cymbomonas tetramitiformis</name>
    <dbReference type="NCBI Taxonomy" id="36881"/>
    <lineage>
        <taxon>Eukaryota</taxon>
        <taxon>Viridiplantae</taxon>
        <taxon>Chlorophyta</taxon>
        <taxon>Pyramimonadophyceae</taxon>
        <taxon>Pyramimonadales</taxon>
        <taxon>Pyramimonadaceae</taxon>
        <taxon>Cymbomonas</taxon>
    </lineage>
</organism>
<feature type="compositionally biased region" description="Polar residues" evidence="1">
    <location>
        <begin position="138"/>
        <end position="160"/>
    </location>
</feature>
<dbReference type="EMBL" id="LGRX02035720">
    <property type="protein sequence ID" value="KAK3233409.1"/>
    <property type="molecule type" value="Genomic_DNA"/>
</dbReference>
<proteinExistence type="predicted"/>
<sequence length="166" mass="18077">MSDHAVVSAARDPGLTAGASRNPDFSTGTNSAVDQTQRRKSPRAVRKSGVRRALRFQPYVPRIIGSKSGYTPPRRKTNARGAPTRKPEPSEDAKKGQERFVRVGKDWESHDFLKALASHDPQIGKALSLSTGAVRVSHNAQSTQPFSDGNQDIQFTSSNGEGIPRR</sequence>
<gene>
    <name evidence="2" type="ORF">CYMTET_56297</name>
</gene>
<comment type="caution">
    <text evidence="2">The sequence shown here is derived from an EMBL/GenBank/DDBJ whole genome shotgun (WGS) entry which is preliminary data.</text>
</comment>
<feature type="compositionally biased region" description="Polar residues" evidence="1">
    <location>
        <begin position="23"/>
        <end position="35"/>
    </location>
</feature>
<evidence type="ECO:0000313" key="3">
    <source>
        <dbReference type="Proteomes" id="UP001190700"/>
    </source>
</evidence>